<dbReference type="InterPro" id="IPR013584">
    <property type="entry name" value="RAP"/>
</dbReference>
<dbReference type="PANTHER" id="PTHR21228:SF40">
    <property type="entry name" value="LD45607P"/>
    <property type="match status" value="1"/>
</dbReference>
<sequence>MMVEMGTRTRRFMGSRPCRKVLPLVLARGTRPGNTCRRLNCALSNRSGDDQGPERPKQTPGGPTTTRRRESRREAGGGGIDRDHGGMAADVGIEALVEEAAEVNQSLSRQGDQGAQGRGPGRVRGRGRSRNRREARSGQAIRANVSGVLRAKIKKAKTSDKVWGILLRHERNMSVSLVCLAAVRLRRLSKRRNTSDNGRVRSRGERVLVSLVRRRLPSMNTKHVATILHSMAALRLSVDDGDLAASLIDRFVLLVDGANGQAIGNMVWACGKLGRFPDKESLERILRRLLSVSGECNSQNFSNTLWALGTMAEQGRGDVVSDPTLELLLSCYVCKLSESVPQGMSNVLWALARLGYEPGGDVVQRIVRELLSRPRDQMKPQDLANALWSLGRLRCDVGVEDLAALASSSVEMIETFNPQELSLTLWGLARTDPSLLHDDEYARILRAVVAKCHTFNAQALSTTLWAVGKIGRVPPPDHMYSLTEAVLTRLGRFTPQGLSNVLWAMTSLSYSPGPVALREISAEVSRKAKRIPGKSLASIMKSFALLQYTPADAAMRGINDAFLMQLPDCAPQSLCLLLWSYASLGQSPGTRVLDELHARCWELLPECTVAQQANQLWCYATLSYDPGQDFVTELSSRFASSLDEASPQSIANLVWAVASLGYALGNVQEAALVMEILRRCQRSEFSGQELTNLVWALAVMGAGGDGFSDVWGRAADAVMSAGEAKGRQKQLAQLFHSKLLLRGDYALPGDLGNEAEGAWREIVSSKEPVLSRFHHQVSACLGRLGVHHDCEVYTQNGYLSVDILLEGAGGSKVVVEVDGPSHFSSNTLKTNGSTLTRNELLRRWGYDLVSVPFFKWPAEEGNQDAFMRKALGCVL</sequence>
<dbReference type="GO" id="GO:0005759">
    <property type="term" value="C:mitochondrial matrix"/>
    <property type="evidence" value="ECO:0007669"/>
    <property type="project" value="TreeGrafter"/>
</dbReference>
<dbReference type="AlphaFoldDB" id="A0A7S2T9I0"/>
<dbReference type="GO" id="GO:0000963">
    <property type="term" value="P:mitochondrial RNA processing"/>
    <property type="evidence" value="ECO:0007669"/>
    <property type="project" value="TreeGrafter"/>
</dbReference>
<evidence type="ECO:0000313" key="3">
    <source>
        <dbReference type="EMBL" id="CAD9721766.1"/>
    </source>
</evidence>
<dbReference type="PANTHER" id="PTHR21228">
    <property type="entry name" value="FAST LEU-RICH DOMAIN-CONTAINING"/>
    <property type="match status" value="1"/>
</dbReference>
<feature type="compositionally biased region" description="Basic and acidic residues" evidence="1">
    <location>
        <begin position="47"/>
        <end position="57"/>
    </location>
</feature>
<dbReference type="GO" id="GO:0035770">
    <property type="term" value="C:ribonucleoprotein granule"/>
    <property type="evidence" value="ECO:0007669"/>
    <property type="project" value="TreeGrafter"/>
</dbReference>
<gene>
    <name evidence="3" type="ORF">CROS1312_LOCUS1034</name>
</gene>
<dbReference type="SUPFAM" id="SSF48371">
    <property type="entry name" value="ARM repeat"/>
    <property type="match status" value="1"/>
</dbReference>
<name>A0A7S2T9I0_9CHLO</name>
<dbReference type="EMBL" id="HBHM01001350">
    <property type="protein sequence ID" value="CAD9721766.1"/>
    <property type="molecule type" value="Transcribed_RNA"/>
</dbReference>
<evidence type="ECO:0000256" key="1">
    <source>
        <dbReference type="SAM" id="MobiDB-lite"/>
    </source>
</evidence>
<dbReference type="PROSITE" id="PS51286">
    <property type="entry name" value="RAP"/>
    <property type="match status" value="1"/>
</dbReference>
<dbReference type="Pfam" id="PF08373">
    <property type="entry name" value="RAP"/>
    <property type="match status" value="1"/>
</dbReference>
<feature type="compositionally biased region" description="Polar residues" evidence="1">
    <location>
        <begin position="103"/>
        <end position="113"/>
    </location>
</feature>
<dbReference type="InterPro" id="IPR050870">
    <property type="entry name" value="FAST_kinase"/>
</dbReference>
<organism evidence="3">
    <name type="scientific">Chloropicon roscoffensis</name>
    <dbReference type="NCBI Taxonomy" id="1461544"/>
    <lineage>
        <taxon>Eukaryota</taxon>
        <taxon>Viridiplantae</taxon>
        <taxon>Chlorophyta</taxon>
        <taxon>Chloropicophyceae</taxon>
        <taxon>Chloropicales</taxon>
        <taxon>Chloropicaceae</taxon>
        <taxon>Chloropicon</taxon>
    </lineage>
</organism>
<accession>A0A7S2T9I0</accession>
<feature type="domain" description="RAP" evidence="2">
    <location>
        <begin position="813"/>
        <end position="869"/>
    </location>
</feature>
<dbReference type="Gene3D" id="1.25.10.10">
    <property type="entry name" value="Leucine-rich Repeat Variant"/>
    <property type="match status" value="1"/>
</dbReference>
<feature type="compositionally biased region" description="Basic and acidic residues" evidence="1">
    <location>
        <begin position="67"/>
        <end position="85"/>
    </location>
</feature>
<reference evidence="3" key="1">
    <citation type="submission" date="2021-01" db="EMBL/GenBank/DDBJ databases">
        <authorList>
            <person name="Corre E."/>
            <person name="Pelletier E."/>
            <person name="Niang G."/>
            <person name="Scheremetjew M."/>
            <person name="Finn R."/>
            <person name="Kale V."/>
            <person name="Holt S."/>
            <person name="Cochrane G."/>
            <person name="Meng A."/>
            <person name="Brown T."/>
            <person name="Cohen L."/>
        </authorList>
    </citation>
    <scope>NUCLEOTIDE SEQUENCE</scope>
    <source>
        <strain evidence="3">RCC2335</strain>
    </source>
</reference>
<dbReference type="SMART" id="SM00952">
    <property type="entry name" value="RAP"/>
    <property type="match status" value="1"/>
</dbReference>
<dbReference type="GO" id="GO:0003723">
    <property type="term" value="F:RNA binding"/>
    <property type="evidence" value="ECO:0007669"/>
    <property type="project" value="TreeGrafter"/>
</dbReference>
<dbReference type="InterPro" id="IPR011989">
    <property type="entry name" value="ARM-like"/>
</dbReference>
<feature type="compositionally biased region" description="Basic residues" evidence="1">
    <location>
        <begin position="121"/>
        <end position="133"/>
    </location>
</feature>
<dbReference type="GO" id="GO:0044528">
    <property type="term" value="P:regulation of mitochondrial mRNA stability"/>
    <property type="evidence" value="ECO:0007669"/>
    <property type="project" value="TreeGrafter"/>
</dbReference>
<evidence type="ECO:0000259" key="2">
    <source>
        <dbReference type="PROSITE" id="PS51286"/>
    </source>
</evidence>
<protein>
    <recommendedName>
        <fullName evidence="2">RAP domain-containing protein</fullName>
    </recommendedName>
</protein>
<dbReference type="InterPro" id="IPR016024">
    <property type="entry name" value="ARM-type_fold"/>
</dbReference>
<feature type="region of interest" description="Disordered" evidence="1">
    <location>
        <begin position="102"/>
        <end position="141"/>
    </location>
</feature>
<feature type="region of interest" description="Disordered" evidence="1">
    <location>
        <begin position="40"/>
        <end position="86"/>
    </location>
</feature>
<proteinExistence type="predicted"/>